<proteinExistence type="predicted"/>
<evidence type="ECO:0000313" key="2">
    <source>
        <dbReference type="Proteomes" id="UP000033859"/>
    </source>
</evidence>
<comment type="caution">
    <text evidence="1">The sequence shown here is derived from an EMBL/GenBank/DDBJ whole genome shotgun (WGS) entry which is preliminary data.</text>
</comment>
<evidence type="ECO:0000313" key="1">
    <source>
        <dbReference type="EMBL" id="KKS25240.1"/>
    </source>
</evidence>
<dbReference type="AlphaFoldDB" id="A0A0G0XJZ3"/>
<protein>
    <submittedName>
        <fullName evidence="1">Uncharacterized protein</fullName>
    </submittedName>
</protein>
<accession>A0A0G0XJZ3</accession>
<name>A0A0G0XJZ3_9BACT</name>
<gene>
    <name evidence="1" type="ORF">UU84_C0044G0007</name>
</gene>
<organism evidence="1 2">
    <name type="scientific">Candidatus Yanofskybacteria bacterium GW2011_GWC2_41_9</name>
    <dbReference type="NCBI Taxonomy" id="1619029"/>
    <lineage>
        <taxon>Bacteria</taxon>
        <taxon>Candidatus Yanofskyibacteriota</taxon>
    </lineage>
</organism>
<dbReference type="EMBL" id="LCCE01000044">
    <property type="protein sequence ID" value="KKS25240.1"/>
    <property type="molecule type" value="Genomic_DNA"/>
</dbReference>
<sequence length="290" mass="32928">MDNHFRSALLGKVVFRDKEGNLYRDVDIKGMGPISPPSSDDPLLMVESIEAGSARNIAKGKTPWGFLDWGFAETDRDMSEFFIKQGLRTHRALAIIRLDEIIAKNGEKISVSKARKFGYIKYTTEPVIEVRAFGTKARIADAKDQVLSEDAKHIVAQELGKDPYNFSKEDYVQWFAQTLGKQVAIIHNAGFIHGYLTDHNITLDCRIVDLDSVKKIKTDKWLDDKQVKNDLLWAIRSLNWLGRFQDIKGGARNNLTSDFFDSYISNLTTKVNPEDIISFKRSVLNEVVIE</sequence>
<reference evidence="1 2" key="1">
    <citation type="journal article" date="2015" name="Nature">
        <title>rRNA introns, odd ribosomes, and small enigmatic genomes across a large radiation of phyla.</title>
        <authorList>
            <person name="Brown C.T."/>
            <person name="Hug L.A."/>
            <person name="Thomas B.C."/>
            <person name="Sharon I."/>
            <person name="Castelle C.J."/>
            <person name="Singh A."/>
            <person name="Wilkins M.J."/>
            <person name="Williams K.H."/>
            <person name="Banfield J.F."/>
        </authorList>
    </citation>
    <scope>NUCLEOTIDE SEQUENCE [LARGE SCALE GENOMIC DNA]</scope>
</reference>
<dbReference type="Proteomes" id="UP000033859">
    <property type="component" value="Unassembled WGS sequence"/>
</dbReference>